<evidence type="ECO:0000256" key="3">
    <source>
        <dbReference type="ARBA" id="ARBA00022723"/>
    </source>
</evidence>
<dbReference type="Pfam" id="PF14226">
    <property type="entry name" value="DIOX_N"/>
    <property type="match status" value="1"/>
</dbReference>
<dbReference type="FunFam" id="2.60.120.330:FF:000007">
    <property type="entry name" value="Protein DMR6-like oxygenase 2"/>
    <property type="match status" value="1"/>
</dbReference>
<feature type="domain" description="Fe2OG dioxygenase" evidence="9">
    <location>
        <begin position="188"/>
        <end position="288"/>
    </location>
</feature>
<comment type="cofactor">
    <cofactor evidence="1">
        <name>L-ascorbate</name>
        <dbReference type="ChEBI" id="CHEBI:38290"/>
    </cofactor>
</comment>
<keyword evidence="11" id="KW-1185">Reference proteome</keyword>
<keyword evidence="3 8" id="KW-0479">Metal-binding</keyword>
<dbReference type="InterPro" id="IPR050295">
    <property type="entry name" value="Plant_2OG-oxidoreductases"/>
</dbReference>
<dbReference type="GO" id="GO:0046872">
    <property type="term" value="F:metal ion binding"/>
    <property type="evidence" value="ECO:0007669"/>
    <property type="project" value="UniProtKB-KW"/>
</dbReference>
<dbReference type="AlphaFoldDB" id="A0AAD3XLM3"/>
<evidence type="ECO:0000256" key="8">
    <source>
        <dbReference type="RuleBase" id="RU003682"/>
    </source>
</evidence>
<evidence type="ECO:0000313" key="11">
    <source>
        <dbReference type="Proteomes" id="UP001279734"/>
    </source>
</evidence>
<dbReference type="InterPro" id="IPR005123">
    <property type="entry name" value="Oxoglu/Fe-dep_dioxygenase_dom"/>
</dbReference>
<proteinExistence type="inferred from homology"/>
<keyword evidence="6 8" id="KW-0408">Iron</keyword>
<gene>
    <name evidence="10" type="ORF">Nepgr_010661</name>
</gene>
<dbReference type="EMBL" id="BSYO01000008">
    <property type="protein sequence ID" value="GMH08821.1"/>
    <property type="molecule type" value="Genomic_DNA"/>
</dbReference>
<keyword evidence="5 8" id="KW-0560">Oxidoreductase</keyword>
<reference evidence="10" key="1">
    <citation type="submission" date="2023-05" db="EMBL/GenBank/DDBJ databases">
        <title>Nepenthes gracilis genome sequencing.</title>
        <authorList>
            <person name="Fukushima K."/>
        </authorList>
    </citation>
    <scope>NUCLEOTIDE SEQUENCE</scope>
    <source>
        <strain evidence="10">SING2019-196</strain>
    </source>
</reference>
<dbReference type="Proteomes" id="UP001279734">
    <property type="component" value="Unassembled WGS sequence"/>
</dbReference>
<dbReference type="SUPFAM" id="SSF51197">
    <property type="entry name" value="Clavaminate synthase-like"/>
    <property type="match status" value="1"/>
</dbReference>
<dbReference type="PROSITE" id="PS51471">
    <property type="entry name" value="FE2OG_OXY"/>
    <property type="match status" value="1"/>
</dbReference>
<organism evidence="10 11">
    <name type="scientific">Nepenthes gracilis</name>
    <name type="common">Slender pitcher plant</name>
    <dbReference type="NCBI Taxonomy" id="150966"/>
    <lineage>
        <taxon>Eukaryota</taxon>
        <taxon>Viridiplantae</taxon>
        <taxon>Streptophyta</taxon>
        <taxon>Embryophyta</taxon>
        <taxon>Tracheophyta</taxon>
        <taxon>Spermatophyta</taxon>
        <taxon>Magnoliopsida</taxon>
        <taxon>eudicotyledons</taxon>
        <taxon>Gunneridae</taxon>
        <taxon>Pentapetalae</taxon>
        <taxon>Caryophyllales</taxon>
        <taxon>Nepenthaceae</taxon>
        <taxon>Nepenthes</taxon>
    </lineage>
</organism>
<keyword evidence="4" id="KW-0223">Dioxygenase</keyword>
<comment type="catalytic activity">
    <reaction evidence="7">
        <text>salicylate + NADH + O2 + H(+) = 2,3-dihydroxybenzoate + NAD(+) + H2O</text>
        <dbReference type="Rhea" id="RHEA:51792"/>
        <dbReference type="ChEBI" id="CHEBI:15377"/>
        <dbReference type="ChEBI" id="CHEBI:15378"/>
        <dbReference type="ChEBI" id="CHEBI:15379"/>
        <dbReference type="ChEBI" id="CHEBI:30762"/>
        <dbReference type="ChEBI" id="CHEBI:36654"/>
        <dbReference type="ChEBI" id="CHEBI:57540"/>
        <dbReference type="ChEBI" id="CHEBI:57945"/>
    </reaction>
</comment>
<dbReference type="InterPro" id="IPR027443">
    <property type="entry name" value="IPNS-like_sf"/>
</dbReference>
<evidence type="ECO:0000256" key="6">
    <source>
        <dbReference type="ARBA" id="ARBA00023004"/>
    </source>
</evidence>
<evidence type="ECO:0000256" key="7">
    <source>
        <dbReference type="ARBA" id="ARBA00052233"/>
    </source>
</evidence>
<accession>A0AAD3XLM3</accession>
<dbReference type="Gene3D" id="2.60.120.330">
    <property type="entry name" value="B-lactam Antibiotic, Isopenicillin N Synthase, Chain"/>
    <property type="match status" value="1"/>
</dbReference>
<sequence>MEAKILSTGFPYRNLPRKYVRPESDRPKLPEVSGYEIVPVVDLGCDDKARLNQQIGDACRRFGVFQVVNHGVEKEAVEEMLRVADEFFKLPVEEKMELYSEDPTRTVRLSTSFNVTKEEIHNWRDYLRLHCWPLHQFLPHWPSNPSSFKEVVSKYVEAVRQLGLRLEEAISESLGLEQDCVKGILGEQGQHMAINYYPPCPEPELTYGLPAHTDPNTLTILLQDSQVCGLQVLHDGKWVAVNPHPHAFVVNIGDQLQALSNGVYKSVWHRAVVNADKPRISVASFLCPDDNALISAPPPLTANRSSPVYRNFTYSEYYKKFWSRNLDQEHCLELFKN</sequence>
<dbReference type="Pfam" id="PF03171">
    <property type="entry name" value="2OG-FeII_Oxy"/>
    <property type="match status" value="1"/>
</dbReference>
<comment type="similarity">
    <text evidence="2 8">Belongs to the iron/ascorbate-dependent oxidoreductase family.</text>
</comment>
<evidence type="ECO:0000259" key="9">
    <source>
        <dbReference type="PROSITE" id="PS51471"/>
    </source>
</evidence>
<evidence type="ECO:0000313" key="10">
    <source>
        <dbReference type="EMBL" id="GMH08821.1"/>
    </source>
</evidence>
<dbReference type="InterPro" id="IPR044861">
    <property type="entry name" value="IPNS-like_FE2OG_OXY"/>
</dbReference>
<comment type="caution">
    <text evidence="10">The sequence shown here is derived from an EMBL/GenBank/DDBJ whole genome shotgun (WGS) entry which is preliminary data.</text>
</comment>
<evidence type="ECO:0000256" key="1">
    <source>
        <dbReference type="ARBA" id="ARBA00001961"/>
    </source>
</evidence>
<evidence type="ECO:0000256" key="4">
    <source>
        <dbReference type="ARBA" id="ARBA00022964"/>
    </source>
</evidence>
<dbReference type="InterPro" id="IPR026992">
    <property type="entry name" value="DIOX_N"/>
</dbReference>
<dbReference type="GO" id="GO:0002229">
    <property type="term" value="P:defense response to oomycetes"/>
    <property type="evidence" value="ECO:0007669"/>
    <property type="project" value="UniProtKB-ARBA"/>
</dbReference>
<evidence type="ECO:0000256" key="5">
    <source>
        <dbReference type="ARBA" id="ARBA00023002"/>
    </source>
</evidence>
<dbReference type="PANTHER" id="PTHR47991">
    <property type="entry name" value="OXOGLUTARATE/IRON-DEPENDENT DIOXYGENASE"/>
    <property type="match status" value="1"/>
</dbReference>
<evidence type="ECO:0000256" key="2">
    <source>
        <dbReference type="ARBA" id="ARBA00008056"/>
    </source>
</evidence>
<protein>
    <recommendedName>
        <fullName evidence="9">Fe2OG dioxygenase domain-containing protein</fullName>
    </recommendedName>
</protein>
<name>A0AAD3XLM3_NEPGR</name>
<dbReference type="GO" id="GO:0051213">
    <property type="term" value="F:dioxygenase activity"/>
    <property type="evidence" value="ECO:0007669"/>
    <property type="project" value="UniProtKB-KW"/>
</dbReference>